<dbReference type="PROSITE" id="PS00108">
    <property type="entry name" value="PROTEIN_KINASE_ST"/>
    <property type="match status" value="1"/>
</dbReference>
<dbReference type="SMART" id="SM00220">
    <property type="entry name" value="S_TKc"/>
    <property type="match status" value="1"/>
</dbReference>
<dbReference type="EC" id="2.7.11.1" evidence="1"/>
<evidence type="ECO:0000256" key="7">
    <source>
        <dbReference type="ARBA" id="ARBA00047899"/>
    </source>
</evidence>
<dbReference type="GO" id="GO:0005634">
    <property type="term" value="C:nucleus"/>
    <property type="evidence" value="ECO:0007669"/>
    <property type="project" value="TreeGrafter"/>
</dbReference>
<keyword evidence="4 9" id="KW-0547">Nucleotide-binding</keyword>
<comment type="similarity">
    <text evidence="10">Belongs to the protein kinase superfamily.</text>
</comment>
<keyword evidence="6 9" id="KW-0067">ATP-binding</keyword>
<evidence type="ECO:0000313" key="13">
    <source>
        <dbReference type="EMBL" id="KAK4196102.1"/>
    </source>
</evidence>
<feature type="region of interest" description="Disordered" evidence="11">
    <location>
        <begin position="1"/>
        <end position="68"/>
    </location>
</feature>
<keyword evidence="14" id="KW-1185">Reference proteome</keyword>
<feature type="domain" description="Protein kinase" evidence="12">
    <location>
        <begin position="86"/>
        <end position="448"/>
    </location>
</feature>
<dbReference type="PROSITE" id="PS50011">
    <property type="entry name" value="PROTEIN_KINASE_DOM"/>
    <property type="match status" value="1"/>
</dbReference>
<evidence type="ECO:0000256" key="2">
    <source>
        <dbReference type="ARBA" id="ARBA00022527"/>
    </source>
</evidence>
<dbReference type="PROSITE" id="PS00107">
    <property type="entry name" value="PROTEIN_KINASE_ATP"/>
    <property type="match status" value="1"/>
</dbReference>
<gene>
    <name evidence="13" type="ORF">QBC40DRAFT_342954</name>
</gene>
<evidence type="ECO:0000313" key="14">
    <source>
        <dbReference type="Proteomes" id="UP001303160"/>
    </source>
</evidence>
<keyword evidence="2 10" id="KW-0723">Serine/threonine-protein kinase</keyword>
<dbReference type="GO" id="GO:0005737">
    <property type="term" value="C:cytoplasm"/>
    <property type="evidence" value="ECO:0007669"/>
    <property type="project" value="TreeGrafter"/>
</dbReference>
<evidence type="ECO:0000256" key="10">
    <source>
        <dbReference type="RuleBase" id="RU000304"/>
    </source>
</evidence>
<dbReference type="InterPro" id="IPR008271">
    <property type="entry name" value="Ser/Thr_kinase_AS"/>
</dbReference>
<evidence type="ECO:0000256" key="5">
    <source>
        <dbReference type="ARBA" id="ARBA00022777"/>
    </source>
</evidence>
<dbReference type="EMBL" id="MU863993">
    <property type="protein sequence ID" value="KAK4196102.1"/>
    <property type="molecule type" value="Genomic_DNA"/>
</dbReference>
<dbReference type="Pfam" id="PF00069">
    <property type="entry name" value="Pkinase"/>
    <property type="match status" value="2"/>
</dbReference>
<dbReference type="InterPro" id="IPR000719">
    <property type="entry name" value="Prot_kinase_dom"/>
</dbReference>
<keyword evidence="3" id="KW-0808">Transferase</keyword>
<dbReference type="InterPro" id="IPR017441">
    <property type="entry name" value="Protein_kinase_ATP_BS"/>
</dbReference>
<dbReference type="GO" id="GO:0050684">
    <property type="term" value="P:regulation of mRNA processing"/>
    <property type="evidence" value="ECO:0007669"/>
    <property type="project" value="TreeGrafter"/>
</dbReference>
<protein>
    <recommendedName>
        <fullName evidence="1">non-specific serine/threonine protein kinase</fullName>
        <ecNumber evidence="1">2.7.11.1</ecNumber>
    </recommendedName>
</protein>
<feature type="compositionally biased region" description="Basic and acidic residues" evidence="11">
    <location>
        <begin position="7"/>
        <end position="28"/>
    </location>
</feature>
<dbReference type="GO" id="GO:0005524">
    <property type="term" value="F:ATP binding"/>
    <property type="evidence" value="ECO:0007669"/>
    <property type="project" value="UniProtKB-UniRule"/>
</dbReference>
<dbReference type="AlphaFoldDB" id="A0AAN7ARR7"/>
<evidence type="ECO:0000256" key="11">
    <source>
        <dbReference type="SAM" id="MobiDB-lite"/>
    </source>
</evidence>
<accession>A0AAN7ARR7</accession>
<evidence type="ECO:0000259" key="12">
    <source>
        <dbReference type="PROSITE" id="PS50011"/>
    </source>
</evidence>
<proteinExistence type="inferred from homology"/>
<dbReference type="SUPFAM" id="SSF56112">
    <property type="entry name" value="Protein kinase-like (PK-like)"/>
    <property type="match status" value="1"/>
</dbReference>
<evidence type="ECO:0000256" key="6">
    <source>
        <dbReference type="ARBA" id="ARBA00022840"/>
    </source>
</evidence>
<dbReference type="Gene3D" id="3.30.200.20">
    <property type="entry name" value="Phosphorylase Kinase, domain 1"/>
    <property type="match status" value="1"/>
</dbReference>
<sequence length="452" mass="50898">MPTIVADEGRAAGDRAVGDHTVENHAAEDNAASADPGPQPTSPEPESPRPLAPSSGAEGDIEEGRDSYRPGGFHPVYIGDIYAEKYKVLSKIGYGVYSTVWLVRDLTKAEGAENKFLALKVLSAESYAEDHPIFEREILKYLRDDGDKKELGYAYICHLVDDFEHQGPNGTHVCLVFELMGETLRSFGAWFKDNQLPYLVIHRFTIQLLLALNYAHGCDIIHTDIKPDNIFVKFRDTSQIESGYLVQAPIPEQDRAQKAYTPIQSLPLRHFYFTQEDSRNVDQFDIALGDWGVSSWATKHLTENIQPVALRAPEVLIKAPWDETVDWWNLGALLLELYPAVRMFSGRVPPDGHYELKAHIAEIVDLFGPFPKELLEKGDQKIVGDIFDDEGRLKDIGPLERAPLESEDFMPGLRDDDRKDFASFLRAIMKINPADRLSTEDLLRHPWLGAMQ</sequence>
<evidence type="ECO:0000256" key="9">
    <source>
        <dbReference type="PROSITE-ProRule" id="PRU10141"/>
    </source>
</evidence>
<dbReference type="Proteomes" id="UP001303160">
    <property type="component" value="Unassembled WGS sequence"/>
</dbReference>
<reference evidence="13" key="2">
    <citation type="submission" date="2023-05" db="EMBL/GenBank/DDBJ databases">
        <authorList>
            <consortium name="Lawrence Berkeley National Laboratory"/>
            <person name="Steindorff A."/>
            <person name="Hensen N."/>
            <person name="Bonometti L."/>
            <person name="Westerberg I."/>
            <person name="Brannstrom I.O."/>
            <person name="Guillou S."/>
            <person name="Cros-Aarteil S."/>
            <person name="Calhoun S."/>
            <person name="Haridas S."/>
            <person name="Kuo A."/>
            <person name="Mondo S."/>
            <person name="Pangilinan J."/>
            <person name="Riley R."/>
            <person name="Labutti K."/>
            <person name="Andreopoulos B."/>
            <person name="Lipzen A."/>
            <person name="Chen C."/>
            <person name="Yanf M."/>
            <person name="Daum C."/>
            <person name="Ng V."/>
            <person name="Clum A."/>
            <person name="Ohm R."/>
            <person name="Martin F."/>
            <person name="Silar P."/>
            <person name="Natvig D."/>
            <person name="Lalanne C."/>
            <person name="Gautier V."/>
            <person name="Ament-Velasquez S.L."/>
            <person name="Kruys A."/>
            <person name="Hutchinson M.I."/>
            <person name="Powell A.J."/>
            <person name="Barry K."/>
            <person name="Miller A.N."/>
            <person name="Grigoriev I.V."/>
            <person name="Debuchy R."/>
            <person name="Gladieux P."/>
            <person name="Thoren M.H."/>
            <person name="Johannesson H."/>
        </authorList>
    </citation>
    <scope>NUCLEOTIDE SEQUENCE</scope>
    <source>
        <strain evidence="13">CBS 315.58</strain>
    </source>
</reference>
<evidence type="ECO:0000256" key="1">
    <source>
        <dbReference type="ARBA" id="ARBA00012513"/>
    </source>
</evidence>
<dbReference type="PANTHER" id="PTHR47634:SF9">
    <property type="entry name" value="PROTEIN KINASE DOMAIN-CONTAINING PROTEIN-RELATED"/>
    <property type="match status" value="1"/>
</dbReference>
<comment type="catalytic activity">
    <reaction evidence="7">
        <text>L-threonyl-[protein] + ATP = O-phospho-L-threonyl-[protein] + ADP + H(+)</text>
        <dbReference type="Rhea" id="RHEA:46608"/>
        <dbReference type="Rhea" id="RHEA-COMP:11060"/>
        <dbReference type="Rhea" id="RHEA-COMP:11605"/>
        <dbReference type="ChEBI" id="CHEBI:15378"/>
        <dbReference type="ChEBI" id="CHEBI:30013"/>
        <dbReference type="ChEBI" id="CHEBI:30616"/>
        <dbReference type="ChEBI" id="CHEBI:61977"/>
        <dbReference type="ChEBI" id="CHEBI:456216"/>
        <dbReference type="EC" id="2.7.11.1"/>
    </reaction>
</comment>
<keyword evidence="5" id="KW-0418">Kinase</keyword>
<comment type="caution">
    <text evidence="13">The sequence shown here is derived from an EMBL/GenBank/DDBJ whole genome shotgun (WGS) entry which is preliminary data.</text>
</comment>
<dbReference type="InterPro" id="IPR051334">
    <property type="entry name" value="SRPK"/>
</dbReference>
<dbReference type="GO" id="GO:0004674">
    <property type="term" value="F:protein serine/threonine kinase activity"/>
    <property type="evidence" value="ECO:0007669"/>
    <property type="project" value="UniProtKB-KW"/>
</dbReference>
<comment type="catalytic activity">
    <reaction evidence="8">
        <text>L-seryl-[protein] + ATP = O-phospho-L-seryl-[protein] + ADP + H(+)</text>
        <dbReference type="Rhea" id="RHEA:17989"/>
        <dbReference type="Rhea" id="RHEA-COMP:9863"/>
        <dbReference type="Rhea" id="RHEA-COMP:11604"/>
        <dbReference type="ChEBI" id="CHEBI:15378"/>
        <dbReference type="ChEBI" id="CHEBI:29999"/>
        <dbReference type="ChEBI" id="CHEBI:30616"/>
        <dbReference type="ChEBI" id="CHEBI:83421"/>
        <dbReference type="ChEBI" id="CHEBI:456216"/>
        <dbReference type="EC" id="2.7.11.1"/>
    </reaction>
</comment>
<evidence type="ECO:0000256" key="3">
    <source>
        <dbReference type="ARBA" id="ARBA00022679"/>
    </source>
</evidence>
<feature type="binding site" evidence="9">
    <location>
        <position position="120"/>
    </location>
    <ligand>
        <name>ATP</name>
        <dbReference type="ChEBI" id="CHEBI:30616"/>
    </ligand>
</feature>
<organism evidence="13 14">
    <name type="scientific">Triangularia verruculosa</name>
    <dbReference type="NCBI Taxonomy" id="2587418"/>
    <lineage>
        <taxon>Eukaryota</taxon>
        <taxon>Fungi</taxon>
        <taxon>Dikarya</taxon>
        <taxon>Ascomycota</taxon>
        <taxon>Pezizomycotina</taxon>
        <taxon>Sordariomycetes</taxon>
        <taxon>Sordariomycetidae</taxon>
        <taxon>Sordariales</taxon>
        <taxon>Podosporaceae</taxon>
        <taxon>Triangularia</taxon>
    </lineage>
</organism>
<evidence type="ECO:0000256" key="8">
    <source>
        <dbReference type="ARBA" id="ARBA00048679"/>
    </source>
</evidence>
<dbReference type="InterPro" id="IPR011009">
    <property type="entry name" value="Kinase-like_dom_sf"/>
</dbReference>
<reference evidence="13" key="1">
    <citation type="journal article" date="2023" name="Mol. Phylogenet. Evol.">
        <title>Genome-scale phylogeny and comparative genomics of the fungal order Sordariales.</title>
        <authorList>
            <person name="Hensen N."/>
            <person name="Bonometti L."/>
            <person name="Westerberg I."/>
            <person name="Brannstrom I.O."/>
            <person name="Guillou S."/>
            <person name="Cros-Aarteil S."/>
            <person name="Calhoun S."/>
            <person name="Haridas S."/>
            <person name="Kuo A."/>
            <person name="Mondo S."/>
            <person name="Pangilinan J."/>
            <person name="Riley R."/>
            <person name="LaButti K."/>
            <person name="Andreopoulos B."/>
            <person name="Lipzen A."/>
            <person name="Chen C."/>
            <person name="Yan M."/>
            <person name="Daum C."/>
            <person name="Ng V."/>
            <person name="Clum A."/>
            <person name="Steindorff A."/>
            <person name="Ohm R.A."/>
            <person name="Martin F."/>
            <person name="Silar P."/>
            <person name="Natvig D.O."/>
            <person name="Lalanne C."/>
            <person name="Gautier V."/>
            <person name="Ament-Velasquez S.L."/>
            <person name="Kruys A."/>
            <person name="Hutchinson M.I."/>
            <person name="Powell A.J."/>
            <person name="Barry K."/>
            <person name="Miller A.N."/>
            <person name="Grigoriev I.V."/>
            <person name="Debuchy R."/>
            <person name="Gladieux P."/>
            <person name="Hiltunen Thoren M."/>
            <person name="Johannesson H."/>
        </authorList>
    </citation>
    <scope>NUCLEOTIDE SEQUENCE</scope>
    <source>
        <strain evidence="13">CBS 315.58</strain>
    </source>
</reference>
<name>A0AAN7ARR7_9PEZI</name>
<dbReference type="PANTHER" id="PTHR47634">
    <property type="entry name" value="PROTEIN KINASE DOMAIN-CONTAINING PROTEIN-RELATED"/>
    <property type="match status" value="1"/>
</dbReference>
<feature type="compositionally biased region" description="Pro residues" evidence="11">
    <location>
        <begin position="37"/>
        <end position="51"/>
    </location>
</feature>
<evidence type="ECO:0000256" key="4">
    <source>
        <dbReference type="ARBA" id="ARBA00022741"/>
    </source>
</evidence>
<dbReference type="GO" id="GO:0000245">
    <property type="term" value="P:spliceosomal complex assembly"/>
    <property type="evidence" value="ECO:0007669"/>
    <property type="project" value="TreeGrafter"/>
</dbReference>
<dbReference type="Gene3D" id="1.10.510.10">
    <property type="entry name" value="Transferase(Phosphotransferase) domain 1"/>
    <property type="match status" value="1"/>
</dbReference>